<dbReference type="RefSeq" id="XP_013412855.1">
    <property type="nucleotide sequence ID" value="XM_013557401.1"/>
</dbReference>
<feature type="compositionally biased region" description="Basic and acidic residues" evidence="3">
    <location>
        <begin position="298"/>
        <end position="316"/>
    </location>
</feature>
<dbReference type="InterPro" id="IPR016130">
    <property type="entry name" value="Tyr_Pase_AS"/>
</dbReference>
<evidence type="ECO:0000256" key="3">
    <source>
        <dbReference type="SAM" id="MobiDB-lite"/>
    </source>
</evidence>
<feature type="domain" description="Tyrosine specific protein phosphatases" evidence="5">
    <location>
        <begin position="108"/>
        <end position="177"/>
    </location>
</feature>
<sequence length="408" mass="46900">MGRVKRRDVPDRWEVYEPFCDPIKGTKFIAFKVPLKESICRKLDDRSQWFTPSMLVEKLSAKGKKLGAIIDLTNTQRYYDPQEIKSCGIEYNKLNTVGHVVPSKDVIDSFANMVSSFLERNKGTDLLLGVHCTHGVNRSGHLICRYMIDKLGVSPDEAIQAFNEARGHKIERENYLAHLRGESVSHLDEEPMQGRSHRGKWKCHEKTHGRNRNVPYQHQNRNFREQGAFQPNQSGWSGYQYDNRYNVYNRQYEKDSGKWISNLKNNGNSREGYVGNRKGYRSSRGGYGGSRGGYGGFREGRGDNRDRYGGNRDGYRGSRNGYGGNGEEFGGSSDGYGGSRWENGNFVERRWHHDGYRGGSGRIREDFRGYRGHEYNKHNIYSQGEGGQFGPYGNNPDRYYWPNYSNIQ</sequence>
<evidence type="ECO:0000256" key="2">
    <source>
        <dbReference type="ARBA" id="ARBA00022912"/>
    </source>
</evidence>
<evidence type="ECO:0000256" key="1">
    <source>
        <dbReference type="ARBA" id="ARBA00022801"/>
    </source>
</evidence>
<organism evidence="6 9">
    <name type="scientific">Lingula anatina</name>
    <name type="common">Brachiopod</name>
    <name type="synonym">Lingula unguis</name>
    <dbReference type="NCBI Taxonomy" id="7574"/>
    <lineage>
        <taxon>Eukaryota</taxon>
        <taxon>Metazoa</taxon>
        <taxon>Spiralia</taxon>
        <taxon>Lophotrochozoa</taxon>
        <taxon>Brachiopoda</taxon>
        <taxon>Linguliformea</taxon>
        <taxon>Lingulata</taxon>
        <taxon>Lingulida</taxon>
        <taxon>Linguloidea</taxon>
        <taxon>Lingulidae</taxon>
        <taxon>Lingula</taxon>
    </lineage>
</organism>
<keyword evidence="2" id="KW-0904">Protein phosphatase</keyword>
<reference evidence="7 8" key="1">
    <citation type="submission" date="2025-04" db="UniProtKB">
        <authorList>
            <consortium name="RefSeq"/>
        </authorList>
    </citation>
    <scope>IDENTIFICATION</scope>
    <source>
        <tissue evidence="7 8">Gonads</tissue>
    </source>
</reference>
<evidence type="ECO:0000313" key="9">
    <source>
        <dbReference type="RefSeq" id="XP_013412864.1"/>
    </source>
</evidence>
<evidence type="ECO:0000313" key="6">
    <source>
        <dbReference type="Proteomes" id="UP000085678"/>
    </source>
</evidence>
<feature type="compositionally biased region" description="Gly residues" evidence="3">
    <location>
        <begin position="285"/>
        <end position="297"/>
    </location>
</feature>
<feature type="compositionally biased region" description="Gly residues" evidence="3">
    <location>
        <begin position="320"/>
        <end position="335"/>
    </location>
</feature>
<protein>
    <submittedName>
        <fullName evidence="7 8">RNA/RNP complex-1-interacting phosphatase-like isoform X1</fullName>
    </submittedName>
    <submittedName>
        <fullName evidence="9">RNA/RNP complex-1-interacting phosphatase-like isoform X2</fullName>
    </submittedName>
</protein>
<dbReference type="AlphaFoldDB" id="A0A1S3JS80"/>
<evidence type="ECO:0000259" key="5">
    <source>
        <dbReference type="PROSITE" id="PS50056"/>
    </source>
</evidence>
<keyword evidence="1" id="KW-0378">Hydrolase</keyword>
<dbReference type="Gene3D" id="3.90.190.10">
    <property type="entry name" value="Protein tyrosine phosphatase superfamily"/>
    <property type="match status" value="1"/>
</dbReference>
<dbReference type="GO" id="GO:0004721">
    <property type="term" value="F:phosphoprotein phosphatase activity"/>
    <property type="evidence" value="ECO:0007669"/>
    <property type="project" value="UniProtKB-KW"/>
</dbReference>
<dbReference type="PROSITE" id="PS50054">
    <property type="entry name" value="TYR_PHOSPHATASE_DUAL"/>
    <property type="match status" value="1"/>
</dbReference>
<dbReference type="InterPro" id="IPR051029">
    <property type="entry name" value="mRNA_Capping_Enz/RNA_Phosphat"/>
</dbReference>
<gene>
    <name evidence="7 8 9" type="primary">LOC106175408</name>
</gene>
<dbReference type="KEGG" id="lak:106175408"/>
<feature type="region of interest" description="Disordered" evidence="3">
    <location>
        <begin position="269"/>
        <end position="335"/>
    </location>
</feature>
<dbReference type="Pfam" id="PF00782">
    <property type="entry name" value="DSPc"/>
    <property type="match status" value="1"/>
</dbReference>
<dbReference type="InterPro" id="IPR029021">
    <property type="entry name" value="Prot-tyrosine_phosphatase-like"/>
</dbReference>
<dbReference type="Proteomes" id="UP000085678">
    <property type="component" value="Unplaced"/>
</dbReference>
<dbReference type="PANTHER" id="PTHR10367:SF9">
    <property type="entry name" value="DUAL-SPECIFICITY PHOSPHATASE 11 (RNA_RNP COMPLEX 1-INTERACTING)"/>
    <property type="match status" value="1"/>
</dbReference>
<evidence type="ECO:0000259" key="4">
    <source>
        <dbReference type="PROSITE" id="PS50054"/>
    </source>
</evidence>
<dbReference type="STRING" id="7574.A0A1S3JS80"/>
<dbReference type="OMA" id="GYNSHYD"/>
<feature type="domain" description="Tyrosine-protein phosphatase" evidence="4">
    <location>
        <begin position="31"/>
        <end position="188"/>
    </location>
</feature>
<name>A0A1S3JS80_LINAN</name>
<dbReference type="RefSeq" id="XP_013412864.1">
    <property type="nucleotide sequence ID" value="XM_013557410.1"/>
</dbReference>
<dbReference type="SMART" id="SM00195">
    <property type="entry name" value="DSPc"/>
    <property type="match status" value="1"/>
</dbReference>
<dbReference type="PROSITE" id="PS00383">
    <property type="entry name" value="TYR_PHOSPHATASE_1"/>
    <property type="match status" value="1"/>
</dbReference>
<keyword evidence="6" id="KW-1185">Reference proteome</keyword>
<dbReference type="InterPro" id="IPR000387">
    <property type="entry name" value="Tyr_Pase_dom"/>
</dbReference>
<dbReference type="GO" id="GO:0004651">
    <property type="term" value="F:polynucleotide 5'-phosphatase activity"/>
    <property type="evidence" value="ECO:0007669"/>
    <property type="project" value="TreeGrafter"/>
</dbReference>
<dbReference type="InterPro" id="IPR020422">
    <property type="entry name" value="TYR_PHOSPHATASE_DUAL_dom"/>
</dbReference>
<evidence type="ECO:0000313" key="7">
    <source>
        <dbReference type="RefSeq" id="XP_013412847.1"/>
    </source>
</evidence>
<dbReference type="PROSITE" id="PS50056">
    <property type="entry name" value="TYR_PHOSPHATASE_2"/>
    <property type="match status" value="1"/>
</dbReference>
<proteinExistence type="predicted"/>
<dbReference type="SUPFAM" id="SSF52799">
    <property type="entry name" value="(Phosphotyrosine protein) phosphatases II"/>
    <property type="match status" value="1"/>
</dbReference>
<dbReference type="GeneID" id="106175408"/>
<accession>A0A1S3JS80</accession>
<dbReference type="PANTHER" id="PTHR10367">
    <property type="entry name" value="MRNA-CAPPING ENZYME"/>
    <property type="match status" value="1"/>
</dbReference>
<evidence type="ECO:0000313" key="8">
    <source>
        <dbReference type="RefSeq" id="XP_013412855.1"/>
    </source>
</evidence>
<dbReference type="RefSeq" id="XP_013412847.1">
    <property type="nucleotide sequence ID" value="XM_013557393.1"/>
</dbReference>
<dbReference type="InterPro" id="IPR000340">
    <property type="entry name" value="Dual-sp_phosphatase_cat-dom"/>
</dbReference>
<dbReference type="OrthoDB" id="200924at2759"/>